<proteinExistence type="predicted"/>
<dbReference type="Pfam" id="PF16220">
    <property type="entry name" value="DUF4880"/>
    <property type="match status" value="1"/>
</dbReference>
<organism evidence="3 4">
    <name type="scientific">Achromobacter spanius</name>
    <dbReference type="NCBI Taxonomy" id="217203"/>
    <lineage>
        <taxon>Bacteria</taxon>
        <taxon>Pseudomonadati</taxon>
        <taxon>Pseudomonadota</taxon>
        <taxon>Betaproteobacteria</taxon>
        <taxon>Burkholderiales</taxon>
        <taxon>Alcaligenaceae</taxon>
        <taxon>Achromobacter</taxon>
    </lineage>
</organism>
<dbReference type="Pfam" id="PF04773">
    <property type="entry name" value="FecR"/>
    <property type="match status" value="1"/>
</dbReference>
<accession>A0A2S0I336</accession>
<dbReference type="InterPro" id="IPR006860">
    <property type="entry name" value="FecR"/>
</dbReference>
<keyword evidence="4" id="KW-1185">Reference proteome</keyword>
<protein>
    <submittedName>
        <fullName evidence="3">Iron dicitrate transport regulator FecR</fullName>
    </submittedName>
</protein>
<gene>
    <name evidence="3" type="ORF">CLM73_04620</name>
</gene>
<dbReference type="InterPro" id="IPR032623">
    <property type="entry name" value="FecR_N"/>
</dbReference>
<feature type="domain" description="FecR N-terminal" evidence="2">
    <location>
        <begin position="25"/>
        <end position="66"/>
    </location>
</feature>
<evidence type="ECO:0000259" key="2">
    <source>
        <dbReference type="Pfam" id="PF16220"/>
    </source>
</evidence>
<sequence>MSDVQHGGRRAMTPAASAPSFKVLQEAAEWFAVLRAPSVPPVERQRWRQWHDADPSHQLAWRRVEAISGKFDDLPGVDKPTAHRMLDAAAAKRTQRRSALKMLTLLCGTGLGAWAATQSTPWRAWTAAHHTSVGERRQIQLADGGTLWLNTGSAVDVDYGPQLRRVVLVAGEILVTTAPDTQSPARPFVVDTAEARLRAIGTRYAVFQGEDASRVAVFEGAVEVRPKAAGAATLIVPAGQQSRVTRAAAAPPEPAEPARESWSRGLLIAENMRLADFIAELSRYRRGYLACAPEVADLRIVGAYALPDTDRVLSALAATLPVRIQAPMPWWVTVVPR</sequence>
<name>A0A2S0I336_9BURK</name>
<dbReference type="Gene3D" id="2.60.120.1440">
    <property type="match status" value="1"/>
</dbReference>
<evidence type="ECO:0000259" key="1">
    <source>
        <dbReference type="Pfam" id="PF04773"/>
    </source>
</evidence>
<dbReference type="InterPro" id="IPR012373">
    <property type="entry name" value="Ferrdict_sens_TM"/>
</dbReference>
<dbReference type="EMBL" id="CP023270">
    <property type="protein sequence ID" value="AVJ26450.1"/>
    <property type="molecule type" value="Genomic_DNA"/>
</dbReference>
<dbReference type="PIRSF" id="PIRSF018266">
    <property type="entry name" value="FecR"/>
    <property type="match status" value="1"/>
</dbReference>
<evidence type="ECO:0000313" key="4">
    <source>
        <dbReference type="Proteomes" id="UP000239477"/>
    </source>
</evidence>
<dbReference type="AlphaFoldDB" id="A0A2S0I336"/>
<dbReference type="GO" id="GO:0016989">
    <property type="term" value="F:sigma factor antagonist activity"/>
    <property type="evidence" value="ECO:0007669"/>
    <property type="project" value="TreeGrafter"/>
</dbReference>
<dbReference type="Proteomes" id="UP000239477">
    <property type="component" value="Chromosome"/>
</dbReference>
<dbReference type="PANTHER" id="PTHR30273:SF2">
    <property type="entry name" value="PROTEIN FECR"/>
    <property type="match status" value="1"/>
</dbReference>
<evidence type="ECO:0000313" key="3">
    <source>
        <dbReference type="EMBL" id="AVJ26450.1"/>
    </source>
</evidence>
<reference evidence="3 4" key="1">
    <citation type="submission" date="2017-09" db="EMBL/GenBank/DDBJ databases">
        <title>Genomic, metabolic, and phenotypic characteristics of bacterial isolates from the natural microbiome of the model nematode Caenorhabditis elegans.</title>
        <authorList>
            <person name="Zimmermann J."/>
            <person name="Obeng N."/>
            <person name="Yang W."/>
            <person name="Obeng O."/>
            <person name="Kissoyan K."/>
            <person name="Pees B."/>
            <person name="Dirksen P."/>
            <person name="Hoppner M."/>
            <person name="Franke A."/>
            <person name="Rosenstiel P."/>
            <person name="Leippe M."/>
            <person name="Dierking K."/>
            <person name="Kaleta C."/>
            <person name="Schulenburg H."/>
        </authorList>
    </citation>
    <scope>NUCLEOTIDE SEQUENCE [LARGE SCALE GENOMIC DNA]</scope>
    <source>
        <strain evidence="3 4">MYb73</strain>
    </source>
</reference>
<dbReference type="OrthoDB" id="1100567at2"/>
<dbReference type="PANTHER" id="PTHR30273">
    <property type="entry name" value="PERIPLASMIC SIGNAL SENSOR AND SIGMA FACTOR ACTIVATOR FECR-RELATED"/>
    <property type="match status" value="1"/>
</dbReference>
<feature type="domain" description="FecR protein" evidence="1">
    <location>
        <begin position="129"/>
        <end position="223"/>
    </location>
</feature>